<accession>A0A284VQ34</accession>
<evidence type="ECO:0000313" key="2">
    <source>
        <dbReference type="Proteomes" id="UP000218615"/>
    </source>
</evidence>
<dbReference type="SUPFAM" id="SSF46785">
    <property type="entry name" value="Winged helix' DNA-binding domain"/>
    <property type="match status" value="1"/>
</dbReference>
<evidence type="ECO:0000313" key="1">
    <source>
        <dbReference type="EMBL" id="SNQ61328.1"/>
    </source>
</evidence>
<protein>
    <recommendedName>
        <fullName evidence="3">MarR family transcriptional regulator</fullName>
    </recommendedName>
</protein>
<organism evidence="1 2">
    <name type="scientific">Candidatus Methanoperedens nitratireducens</name>
    <dbReference type="NCBI Taxonomy" id="1392998"/>
    <lineage>
        <taxon>Archaea</taxon>
        <taxon>Methanobacteriati</taxon>
        <taxon>Methanobacteriota</taxon>
        <taxon>Stenosarchaea group</taxon>
        <taxon>Methanomicrobia</taxon>
        <taxon>Methanosarcinales</taxon>
        <taxon>ANME-2 cluster</taxon>
        <taxon>Candidatus Methanoperedentaceae</taxon>
        <taxon>Candidatus Methanoperedens</taxon>
    </lineage>
</organism>
<dbReference type="Proteomes" id="UP000218615">
    <property type="component" value="Unassembled WGS sequence"/>
</dbReference>
<dbReference type="InterPro" id="IPR036388">
    <property type="entry name" value="WH-like_DNA-bd_sf"/>
</dbReference>
<dbReference type="EMBL" id="FZMP01000177">
    <property type="protein sequence ID" value="SNQ61328.1"/>
    <property type="molecule type" value="Genomic_DNA"/>
</dbReference>
<dbReference type="AlphaFoldDB" id="A0A284VQ34"/>
<dbReference type="Gene3D" id="1.10.10.10">
    <property type="entry name" value="Winged helix-like DNA-binding domain superfamily/Winged helix DNA-binding domain"/>
    <property type="match status" value="1"/>
</dbReference>
<proteinExistence type="predicted"/>
<reference evidence="2" key="1">
    <citation type="submission" date="2017-06" db="EMBL/GenBank/DDBJ databases">
        <authorList>
            <person name="Cremers G."/>
        </authorList>
    </citation>
    <scope>NUCLEOTIDE SEQUENCE [LARGE SCALE GENOMIC DNA]</scope>
</reference>
<keyword evidence="2" id="KW-1185">Reference proteome</keyword>
<sequence>MINLNDIEMSKLIRIFGNSAQTIVLENLLRNRGEFTYLSGIAEETGLSHSSVARVMEPLVENNIIIEKKLGKQIRTFSMNEENPVAKLIIKFYDELMALPKEKI</sequence>
<dbReference type="InterPro" id="IPR036390">
    <property type="entry name" value="WH_DNA-bd_sf"/>
</dbReference>
<gene>
    <name evidence="1" type="ORF">MNV_320015</name>
</gene>
<name>A0A284VQ34_9EURY</name>
<evidence type="ECO:0008006" key="3">
    <source>
        <dbReference type="Google" id="ProtNLM"/>
    </source>
</evidence>